<dbReference type="SUPFAM" id="SSF89447">
    <property type="entry name" value="AbrB/MazE/MraZ-like"/>
    <property type="match status" value="1"/>
</dbReference>
<dbReference type="Gene3D" id="2.10.260.10">
    <property type="match status" value="1"/>
</dbReference>
<dbReference type="RefSeq" id="WP_090167362.1">
    <property type="nucleotide sequence ID" value="NZ_JAHDDG010000026.1"/>
</dbReference>
<protein>
    <recommendedName>
        <fullName evidence="2">SpoVT-AbrB domain-containing protein</fullName>
    </recommendedName>
</protein>
<evidence type="ECO:0000313" key="4">
    <source>
        <dbReference type="Proteomes" id="UP000199021"/>
    </source>
</evidence>
<dbReference type="Proteomes" id="UP000199021">
    <property type="component" value="Unassembled WGS sequence"/>
</dbReference>
<feature type="domain" description="SpoVT-AbrB" evidence="2">
    <location>
        <begin position="1"/>
        <end position="47"/>
    </location>
</feature>
<dbReference type="EMBL" id="FOFB01000008">
    <property type="protein sequence ID" value="SEQ30629.1"/>
    <property type="molecule type" value="Genomic_DNA"/>
</dbReference>
<dbReference type="PROSITE" id="PS51740">
    <property type="entry name" value="SPOVT_ABRB"/>
    <property type="match status" value="1"/>
</dbReference>
<accession>A0A1H9EYC7</accession>
<organism evidence="3 4">
    <name type="scientific">Neolewinella agarilytica</name>
    <dbReference type="NCBI Taxonomy" id="478744"/>
    <lineage>
        <taxon>Bacteria</taxon>
        <taxon>Pseudomonadati</taxon>
        <taxon>Bacteroidota</taxon>
        <taxon>Saprospiria</taxon>
        <taxon>Saprospirales</taxon>
        <taxon>Lewinellaceae</taxon>
        <taxon>Neolewinella</taxon>
    </lineage>
</organism>
<reference evidence="4" key="1">
    <citation type="submission" date="2016-10" db="EMBL/GenBank/DDBJ databases">
        <authorList>
            <person name="Varghese N."/>
            <person name="Submissions S."/>
        </authorList>
    </citation>
    <scope>NUCLEOTIDE SEQUENCE [LARGE SCALE GENOMIC DNA]</scope>
    <source>
        <strain evidence="4">DSM 24740</strain>
    </source>
</reference>
<proteinExistence type="predicted"/>
<sequence length="94" mass="11132">MRATIDKFGRVLIPKKLRDEAGIDNGTEFELEFDIFSNSIILKQFPAVQPYVEYTEWGWPVIMYQEEEKVYFDIKNFINEGHEERGRKLLGLDD</sequence>
<dbReference type="Pfam" id="PF04014">
    <property type="entry name" value="MazE_antitoxin"/>
    <property type="match status" value="1"/>
</dbReference>
<dbReference type="OrthoDB" id="9811597at2"/>
<dbReference type="InterPro" id="IPR007159">
    <property type="entry name" value="SpoVT-AbrB_dom"/>
</dbReference>
<evidence type="ECO:0000256" key="1">
    <source>
        <dbReference type="PROSITE-ProRule" id="PRU01076"/>
    </source>
</evidence>
<dbReference type="InterPro" id="IPR037914">
    <property type="entry name" value="SpoVT-AbrB_sf"/>
</dbReference>
<keyword evidence="1" id="KW-0238">DNA-binding</keyword>
<dbReference type="GO" id="GO:0003677">
    <property type="term" value="F:DNA binding"/>
    <property type="evidence" value="ECO:0007669"/>
    <property type="project" value="UniProtKB-UniRule"/>
</dbReference>
<name>A0A1H9EYC7_9BACT</name>
<evidence type="ECO:0000259" key="2">
    <source>
        <dbReference type="PROSITE" id="PS51740"/>
    </source>
</evidence>
<dbReference type="AlphaFoldDB" id="A0A1H9EYC7"/>
<dbReference type="STRING" id="478744.SAMN05444359_10815"/>
<keyword evidence="4" id="KW-1185">Reference proteome</keyword>
<evidence type="ECO:0000313" key="3">
    <source>
        <dbReference type="EMBL" id="SEQ30629.1"/>
    </source>
</evidence>
<dbReference type="InParanoid" id="A0A1H9EYC7"/>
<gene>
    <name evidence="3" type="ORF">SAMN05444359_10815</name>
</gene>